<dbReference type="GO" id="GO:0005975">
    <property type="term" value="P:carbohydrate metabolic process"/>
    <property type="evidence" value="ECO:0007669"/>
    <property type="project" value="InterPro"/>
</dbReference>
<keyword evidence="9" id="KW-1185">Reference proteome</keyword>
<dbReference type="FunFam" id="3.10.50.10:FF:000001">
    <property type="entry name" value="Chitinase 3-like 1"/>
    <property type="match status" value="1"/>
</dbReference>
<evidence type="ECO:0000256" key="6">
    <source>
        <dbReference type="SAM" id="Phobius"/>
    </source>
</evidence>
<reference evidence="8 9" key="1">
    <citation type="submission" date="2024-01" db="EMBL/GenBank/DDBJ databases">
        <title>The genome of the rayed Mediterranean limpet Patella caerulea (Linnaeus, 1758).</title>
        <authorList>
            <person name="Anh-Thu Weber A."/>
            <person name="Halstead-Nussloch G."/>
        </authorList>
    </citation>
    <scope>NUCLEOTIDE SEQUENCE [LARGE SCALE GENOMIC DNA]</scope>
    <source>
        <strain evidence="8">AATW-2023a</strain>
        <tissue evidence="8">Whole specimen</tissue>
    </source>
</reference>
<keyword evidence="6" id="KW-0812">Transmembrane</keyword>
<name>A0AAN8GFX3_PATCE</name>
<dbReference type="GO" id="GO:0004568">
    <property type="term" value="F:chitinase activity"/>
    <property type="evidence" value="ECO:0007669"/>
    <property type="project" value="UniProtKB-ARBA"/>
</dbReference>
<comment type="similarity">
    <text evidence="5">Belongs to the glycosyl hydrolase 18 family.</text>
</comment>
<dbReference type="Proteomes" id="UP001347796">
    <property type="component" value="Unassembled WGS sequence"/>
</dbReference>
<dbReference type="AlphaFoldDB" id="A0AAN8GFX3"/>
<sequence length="435" mass="48581">MNPLSSILTWICILPIIGAEFVSLCYFTNWANSRPVEKVRFTIEDINPYLCSHLIYAFAVIKTDHTLGAMSGGETARYKKFNDLKLKNGELKTLLSVGGQNAKSKTFAALSSKAQNIEHFARTSAKFLRENGFDGIDVDWEFPGETKNTKQQFTALLRGLREEFEKETKESGKPRLIISIAAPAGKKRIQDGYEVEQISKYVDYINIMAYDYFGPWNKIAGFNSPLNPRTSDPRFSEQLNQKWSVGEWLRKKAPKEKIVVGMTGAGASFTLNDSSVFDVGATVDGGGTTGTLYLIDGRLVYPEICEMIKQGATVKYDVEQEVPYAYKGNQWVGYDDTRSIQAKVKWMLAEGYAGAMFWSIDFDDFAGNHCGKGKFPLLTAMHNEIIKVTKPNVPTVTPDAVLYQKPGGDASQLVICRFVFCIASFIATVYIVWAH</sequence>
<evidence type="ECO:0000256" key="2">
    <source>
        <dbReference type="ARBA" id="ARBA00023157"/>
    </source>
</evidence>
<evidence type="ECO:0000256" key="4">
    <source>
        <dbReference type="RuleBase" id="RU000489"/>
    </source>
</evidence>
<comment type="caution">
    <text evidence="8">The sequence shown here is derived from an EMBL/GenBank/DDBJ whole genome shotgun (WGS) entry which is preliminary data.</text>
</comment>
<feature type="domain" description="GH18" evidence="7">
    <location>
        <begin position="21"/>
        <end position="388"/>
    </location>
</feature>
<keyword evidence="6" id="KW-1133">Transmembrane helix</keyword>
<evidence type="ECO:0000256" key="1">
    <source>
        <dbReference type="ARBA" id="ARBA00022801"/>
    </source>
</evidence>
<evidence type="ECO:0000313" key="9">
    <source>
        <dbReference type="Proteomes" id="UP001347796"/>
    </source>
</evidence>
<dbReference type="PROSITE" id="PS01095">
    <property type="entry name" value="GH18_1"/>
    <property type="match status" value="1"/>
</dbReference>
<keyword evidence="1 4" id="KW-0378">Hydrolase</keyword>
<evidence type="ECO:0000259" key="7">
    <source>
        <dbReference type="PROSITE" id="PS51910"/>
    </source>
</evidence>
<dbReference type="GO" id="GO:0008061">
    <property type="term" value="F:chitin binding"/>
    <property type="evidence" value="ECO:0007669"/>
    <property type="project" value="InterPro"/>
</dbReference>
<protein>
    <recommendedName>
        <fullName evidence="7">GH18 domain-containing protein</fullName>
    </recommendedName>
</protein>
<dbReference type="InterPro" id="IPR011583">
    <property type="entry name" value="Chitinase_II/V-like_cat"/>
</dbReference>
<keyword evidence="3 4" id="KW-0326">Glycosidase</keyword>
<proteinExistence type="inferred from homology"/>
<dbReference type="Pfam" id="PF00704">
    <property type="entry name" value="Glyco_hydro_18"/>
    <property type="match status" value="1"/>
</dbReference>
<accession>A0AAN8GFX3</accession>
<evidence type="ECO:0000256" key="3">
    <source>
        <dbReference type="ARBA" id="ARBA00023295"/>
    </source>
</evidence>
<organism evidence="8 9">
    <name type="scientific">Patella caerulea</name>
    <name type="common">Rayed Mediterranean limpet</name>
    <dbReference type="NCBI Taxonomy" id="87958"/>
    <lineage>
        <taxon>Eukaryota</taxon>
        <taxon>Metazoa</taxon>
        <taxon>Spiralia</taxon>
        <taxon>Lophotrochozoa</taxon>
        <taxon>Mollusca</taxon>
        <taxon>Gastropoda</taxon>
        <taxon>Patellogastropoda</taxon>
        <taxon>Patelloidea</taxon>
        <taxon>Patellidae</taxon>
        <taxon>Patella</taxon>
    </lineage>
</organism>
<evidence type="ECO:0000256" key="5">
    <source>
        <dbReference type="RuleBase" id="RU004453"/>
    </source>
</evidence>
<dbReference type="Gene3D" id="3.10.50.10">
    <property type="match status" value="1"/>
</dbReference>
<dbReference type="InterPro" id="IPR050314">
    <property type="entry name" value="Glycosyl_Hydrlase_18"/>
</dbReference>
<keyword evidence="6" id="KW-0472">Membrane</keyword>
<dbReference type="InterPro" id="IPR001579">
    <property type="entry name" value="Glyco_hydro_18_chit_AS"/>
</dbReference>
<dbReference type="PANTHER" id="PTHR11177">
    <property type="entry name" value="CHITINASE"/>
    <property type="match status" value="1"/>
</dbReference>
<dbReference type="GO" id="GO:0005576">
    <property type="term" value="C:extracellular region"/>
    <property type="evidence" value="ECO:0007669"/>
    <property type="project" value="TreeGrafter"/>
</dbReference>
<evidence type="ECO:0000313" key="8">
    <source>
        <dbReference type="EMBL" id="KAK6165834.1"/>
    </source>
</evidence>
<dbReference type="GO" id="GO:0006032">
    <property type="term" value="P:chitin catabolic process"/>
    <property type="evidence" value="ECO:0007669"/>
    <property type="project" value="TreeGrafter"/>
</dbReference>
<dbReference type="PANTHER" id="PTHR11177:SF317">
    <property type="entry name" value="CHITINASE 12-RELATED"/>
    <property type="match status" value="1"/>
</dbReference>
<gene>
    <name evidence="8" type="ORF">SNE40_022671</name>
</gene>
<feature type="transmembrane region" description="Helical" evidence="6">
    <location>
        <begin position="414"/>
        <end position="433"/>
    </location>
</feature>
<dbReference type="EMBL" id="JAZGQO010000021">
    <property type="protein sequence ID" value="KAK6165834.1"/>
    <property type="molecule type" value="Genomic_DNA"/>
</dbReference>
<feature type="transmembrane region" description="Helical" evidence="6">
    <location>
        <begin position="6"/>
        <end position="28"/>
    </location>
</feature>
<keyword evidence="2" id="KW-1015">Disulfide bond</keyword>
<dbReference type="InterPro" id="IPR001223">
    <property type="entry name" value="Glyco_hydro18_cat"/>
</dbReference>
<dbReference type="SUPFAM" id="SSF51445">
    <property type="entry name" value="(Trans)glycosidases"/>
    <property type="match status" value="1"/>
</dbReference>
<dbReference type="SMART" id="SM00636">
    <property type="entry name" value="Glyco_18"/>
    <property type="match status" value="1"/>
</dbReference>
<dbReference type="InterPro" id="IPR017853">
    <property type="entry name" value="GH"/>
</dbReference>
<dbReference type="PROSITE" id="PS51910">
    <property type="entry name" value="GH18_2"/>
    <property type="match status" value="1"/>
</dbReference>
<dbReference type="Gene3D" id="3.20.20.80">
    <property type="entry name" value="Glycosidases"/>
    <property type="match status" value="1"/>
</dbReference>
<dbReference type="InterPro" id="IPR029070">
    <property type="entry name" value="Chitinase_insertion_sf"/>
</dbReference>
<dbReference type="SUPFAM" id="SSF54556">
    <property type="entry name" value="Chitinase insertion domain"/>
    <property type="match status" value="1"/>
</dbReference>